<protein>
    <submittedName>
        <fullName evidence="1">Uncharacterized protein</fullName>
    </submittedName>
</protein>
<dbReference type="EMBL" id="PCRX01000037">
    <property type="protein sequence ID" value="PIP28916.1"/>
    <property type="molecule type" value="Genomic_DNA"/>
</dbReference>
<sequence>MESKSHNYKNNVISLRKEGKTYNEIGTILNVQIPKSTLSCWCKSIKLTEEQKERIGQIIKKNTEKSREAALIANRAKRKKYLKFSYIY</sequence>
<evidence type="ECO:0000313" key="2">
    <source>
        <dbReference type="Proteomes" id="UP000231235"/>
    </source>
</evidence>
<accession>A0A2G9Z6X7</accession>
<dbReference type="AlphaFoldDB" id="A0A2G9Z6X7"/>
<comment type="caution">
    <text evidence="1">The sequence shown here is derived from an EMBL/GenBank/DDBJ whole genome shotgun (WGS) entry which is preliminary data.</text>
</comment>
<organism evidence="1 2">
    <name type="scientific">Candidatus Kuenenbacteria bacterium CG23_combo_of_CG06-09_8_20_14_all_39_39</name>
    <dbReference type="NCBI Taxonomy" id="1974623"/>
    <lineage>
        <taxon>Bacteria</taxon>
        <taxon>Candidatus Kueneniibacteriota</taxon>
    </lineage>
</organism>
<name>A0A2G9Z6X7_9BACT</name>
<dbReference type="Proteomes" id="UP000231235">
    <property type="component" value="Unassembled WGS sequence"/>
</dbReference>
<reference evidence="1 2" key="1">
    <citation type="submission" date="2017-09" db="EMBL/GenBank/DDBJ databases">
        <title>Depth-based differentiation of microbial function through sediment-hosted aquifers and enrichment of novel symbionts in the deep terrestrial subsurface.</title>
        <authorList>
            <person name="Probst A.J."/>
            <person name="Ladd B."/>
            <person name="Jarett J.K."/>
            <person name="Geller-Mcgrath D.E."/>
            <person name="Sieber C.M."/>
            <person name="Emerson J.B."/>
            <person name="Anantharaman K."/>
            <person name="Thomas B.C."/>
            <person name="Malmstrom R."/>
            <person name="Stieglmeier M."/>
            <person name="Klingl A."/>
            <person name="Woyke T."/>
            <person name="Ryan C.M."/>
            <person name="Banfield J.F."/>
        </authorList>
    </citation>
    <scope>NUCLEOTIDE SEQUENCE [LARGE SCALE GENOMIC DNA]</scope>
    <source>
        <strain evidence="1">CG23_combo_of_CG06-09_8_20_14_all_39_39</strain>
    </source>
</reference>
<gene>
    <name evidence="1" type="ORF">COX28_02065</name>
</gene>
<proteinExistence type="predicted"/>
<evidence type="ECO:0000313" key="1">
    <source>
        <dbReference type="EMBL" id="PIP28916.1"/>
    </source>
</evidence>